<evidence type="ECO:0000313" key="4">
    <source>
        <dbReference type="Proteomes" id="UP000028073"/>
    </source>
</evidence>
<dbReference type="InterPro" id="IPR036526">
    <property type="entry name" value="C-N_Hydrolase_sf"/>
</dbReference>
<dbReference type="InterPro" id="IPR003010">
    <property type="entry name" value="C-N_Hydrolase"/>
</dbReference>
<feature type="domain" description="CN hydrolase" evidence="2">
    <location>
        <begin position="1"/>
        <end position="237"/>
    </location>
</feature>
<evidence type="ECO:0000259" key="2">
    <source>
        <dbReference type="PROSITE" id="PS50263"/>
    </source>
</evidence>
<dbReference type="CDD" id="cd07197">
    <property type="entry name" value="nitrilase"/>
    <property type="match status" value="1"/>
</dbReference>
<evidence type="ECO:0000313" key="3">
    <source>
        <dbReference type="EMBL" id="KEQ14079.1"/>
    </source>
</evidence>
<dbReference type="AlphaFoldDB" id="A0A081N6K6"/>
<dbReference type="PANTHER" id="PTHR43674:SF2">
    <property type="entry name" value="BETA-UREIDOPROPIONASE"/>
    <property type="match status" value="1"/>
</dbReference>
<dbReference type="eggNOG" id="COG0388">
    <property type="taxonomic scope" value="Bacteria"/>
</dbReference>
<protein>
    <submittedName>
        <fullName evidence="3">Carbon-nitrogen hydrolase</fullName>
    </submittedName>
</protein>
<reference evidence="3 4" key="1">
    <citation type="submission" date="2014-06" db="EMBL/GenBank/DDBJ databases">
        <title>Whole Genome Sequences of Three Symbiotic Endozoicomonas Bacteria.</title>
        <authorList>
            <person name="Neave M.J."/>
            <person name="Apprill A."/>
            <person name="Voolstra C.R."/>
        </authorList>
    </citation>
    <scope>NUCLEOTIDE SEQUENCE [LARGE SCALE GENOMIC DNA]</scope>
    <source>
        <strain evidence="3 4">DSM 25634</strain>
    </source>
</reference>
<dbReference type="InterPro" id="IPR050345">
    <property type="entry name" value="Aliph_Amidase/BUP"/>
</dbReference>
<name>A0A081N6K6_9GAMM</name>
<dbReference type="GO" id="GO:0050126">
    <property type="term" value="F:N-carbamoylputrescine amidase activity"/>
    <property type="evidence" value="ECO:0007669"/>
    <property type="project" value="TreeGrafter"/>
</dbReference>
<dbReference type="OrthoDB" id="9803803at2"/>
<sequence length="265" mass="29528">MKISVAQLRVSYKDKQDNLQKLRQLLQQAPEVGDLVLLPELFSTGYIFEEAEEIVQLGEAVDNSSTLQALQLMAAEFNTILVAGFGEKEGGELYNSVAVVAASGLMGVYRKISSTNIDKRYFKRGQDLLVFEHQGIRFGIVICFDLWFPEIVREYVRQEVDILLHPANFGGEQSVHIARARAIENGLYVVTCNRIGEENIRGINGYYCGKSQVIDPVGKSLMSLGASEELKTLDMNINHKTVRTVLGIELESEVESILATANLRK</sequence>
<dbReference type="EMBL" id="JOKH01000008">
    <property type="protein sequence ID" value="KEQ14079.1"/>
    <property type="molecule type" value="Genomic_DNA"/>
</dbReference>
<dbReference type="STRING" id="1137799.GZ78_25980"/>
<dbReference type="SUPFAM" id="SSF56317">
    <property type="entry name" value="Carbon-nitrogen hydrolase"/>
    <property type="match status" value="1"/>
</dbReference>
<gene>
    <name evidence="3" type="ORF">GZ78_25980</name>
</gene>
<dbReference type="GO" id="GO:0033388">
    <property type="term" value="P:putrescine biosynthetic process from arginine"/>
    <property type="evidence" value="ECO:0007669"/>
    <property type="project" value="TreeGrafter"/>
</dbReference>
<dbReference type="PROSITE" id="PS50263">
    <property type="entry name" value="CN_HYDROLASE"/>
    <property type="match status" value="1"/>
</dbReference>
<dbReference type="RefSeq" id="WP_034842140.1">
    <property type="nucleotide sequence ID" value="NZ_JOKH01000008.1"/>
</dbReference>
<comment type="caution">
    <text evidence="3">The sequence shown here is derived from an EMBL/GenBank/DDBJ whole genome shotgun (WGS) entry which is preliminary data.</text>
</comment>
<accession>A0A081N6K6</accession>
<evidence type="ECO:0000256" key="1">
    <source>
        <dbReference type="ARBA" id="ARBA00022801"/>
    </source>
</evidence>
<proteinExistence type="predicted"/>
<dbReference type="Proteomes" id="UP000028073">
    <property type="component" value="Unassembled WGS sequence"/>
</dbReference>
<keyword evidence="4" id="KW-1185">Reference proteome</keyword>
<dbReference type="Gene3D" id="3.60.110.10">
    <property type="entry name" value="Carbon-nitrogen hydrolase"/>
    <property type="match status" value="1"/>
</dbReference>
<organism evidence="3 4">
    <name type="scientific">Endozoicomonas numazuensis</name>
    <dbReference type="NCBI Taxonomy" id="1137799"/>
    <lineage>
        <taxon>Bacteria</taxon>
        <taxon>Pseudomonadati</taxon>
        <taxon>Pseudomonadota</taxon>
        <taxon>Gammaproteobacteria</taxon>
        <taxon>Oceanospirillales</taxon>
        <taxon>Endozoicomonadaceae</taxon>
        <taxon>Endozoicomonas</taxon>
    </lineage>
</organism>
<keyword evidence="1 3" id="KW-0378">Hydrolase</keyword>
<dbReference type="PANTHER" id="PTHR43674">
    <property type="entry name" value="NITRILASE C965.09-RELATED"/>
    <property type="match status" value="1"/>
</dbReference>
<dbReference type="Pfam" id="PF00795">
    <property type="entry name" value="CN_hydrolase"/>
    <property type="match status" value="1"/>
</dbReference>